<comment type="caution">
    <text evidence="2">The sequence shown here is derived from an EMBL/GenBank/DDBJ whole genome shotgun (WGS) entry which is preliminary data.</text>
</comment>
<accession>A0ABD5TYR1</accession>
<proteinExistence type="predicted"/>
<keyword evidence="3" id="KW-1185">Reference proteome</keyword>
<evidence type="ECO:0000313" key="2">
    <source>
        <dbReference type="EMBL" id="MFC6825710.1"/>
    </source>
</evidence>
<dbReference type="AlphaFoldDB" id="A0ABD5TYR1"/>
<keyword evidence="1" id="KW-0175">Coiled coil</keyword>
<gene>
    <name evidence="2" type="ORF">ACFQEV_12010</name>
</gene>
<dbReference type="Proteomes" id="UP001596408">
    <property type="component" value="Unassembled WGS sequence"/>
</dbReference>
<sequence length="167" mass="18481">MTDEELRSEVNQLKSDFQGLLKQHQTALQRIDELEDRVEDLEAENDALRRGADLVQTVRKNGATTTEKRAVEVINTLGRRAGGRPDSQPARSELDATGIVNALGGSIDRTNTYGFMDDVVELVGNPNVLWKQKEPRSSSDNTRLVLDLRNGDLPEMVAGHELEVTTA</sequence>
<dbReference type="RefSeq" id="WP_379696193.1">
    <property type="nucleotide sequence ID" value="NZ_JBHSXH010000015.1"/>
</dbReference>
<protein>
    <submittedName>
        <fullName evidence="2">Uncharacterized protein</fullName>
    </submittedName>
</protein>
<reference evidence="2 3" key="1">
    <citation type="journal article" date="2019" name="Int. J. Syst. Evol. Microbiol.">
        <title>The Global Catalogue of Microorganisms (GCM) 10K type strain sequencing project: providing services to taxonomists for standard genome sequencing and annotation.</title>
        <authorList>
            <consortium name="The Broad Institute Genomics Platform"/>
            <consortium name="The Broad Institute Genome Sequencing Center for Infectious Disease"/>
            <person name="Wu L."/>
            <person name="Ma J."/>
        </authorList>
    </citation>
    <scope>NUCLEOTIDE SEQUENCE [LARGE SCALE GENOMIC DNA]</scope>
    <source>
        <strain evidence="2 3">YIM 94188</strain>
    </source>
</reference>
<name>A0ABD5TYR1_9EURY</name>
<feature type="coiled-coil region" evidence="1">
    <location>
        <begin position="3"/>
        <end position="51"/>
    </location>
</feature>
<evidence type="ECO:0000256" key="1">
    <source>
        <dbReference type="SAM" id="Coils"/>
    </source>
</evidence>
<organism evidence="2 3">
    <name type="scientific">Halopelagius fulvigenes</name>
    <dbReference type="NCBI Taxonomy" id="1198324"/>
    <lineage>
        <taxon>Archaea</taxon>
        <taxon>Methanobacteriati</taxon>
        <taxon>Methanobacteriota</taxon>
        <taxon>Stenosarchaea group</taxon>
        <taxon>Halobacteria</taxon>
        <taxon>Halobacteriales</taxon>
        <taxon>Haloferacaceae</taxon>
    </lineage>
</organism>
<evidence type="ECO:0000313" key="3">
    <source>
        <dbReference type="Proteomes" id="UP001596408"/>
    </source>
</evidence>
<dbReference type="EMBL" id="JBHSXH010000015">
    <property type="protein sequence ID" value="MFC6825710.1"/>
    <property type="molecule type" value="Genomic_DNA"/>
</dbReference>